<proteinExistence type="predicted"/>
<feature type="compositionally biased region" description="Acidic residues" evidence="2">
    <location>
        <begin position="66"/>
        <end position="110"/>
    </location>
</feature>
<dbReference type="EMBL" id="JBEAFC010000007">
    <property type="protein sequence ID" value="KAL1547589.1"/>
    <property type="molecule type" value="Genomic_DNA"/>
</dbReference>
<dbReference type="PROSITE" id="PS50033">
    <property type="entry name" value="UBX"/>
    <property type="match status" value="1"/>
</dbReference>
<feature type="compositionally biased region" description="Basic and acidic residues" evidence="2">
    <location>
        <begin position="211"/>
        <end position="228"/>
    </location>
</feature>
<organism evidence="4 5">
    <name type="scientific">Salvia divinorum</name>
    <name type="common">Maria pastora</name>
    <name type="synonym">Diviner's sage</name>
    <dbReference type="NCBI Taxonomy" id="28513"/>
    <lineage>
        <taxon>Eukaryota</taxon>
        <taxon>Viridiplantae</taxon>
        <taxon>Streptophyta</taxon>
        <taxon>Embryophyta</taxon>
        <taxon>Tracheophyta</taxon>
        <taxon>Spermatophyta</taxon>
        <taxon>Magnoliopsida</taxon>
        <taxon>eudicotyledons</taxon>
        <taxon>Gunneridae</taxon>
        <taxon>Pentapetalae</taxon>
        <taxon>asterids</taxon>
        <taxon>lamiids</taxon>
        <taxon>Lamiales</taxon>
        <taxon>Lamiaceae</taxon>
        <taxon>Nepetoideae</taxon>
        <taxon>Mentheae</taxon>
        <taxon>Salviinae</taxon>
        <taxon>Salvia</taxon>
        <taxon>Salvia subgen. Calosphace</taxon>
    </lineage>
</organism>
<keyword evidence="1" id="KW-0833">Ubl conjugation pathway</keyword>
<dbReference type="Proteomes" id="UP001567538">
    <property type="component" value="Unassembled WGS sequence"/>
</dbReference>
<evidence type="ECO:0000256" key="2">
    <source>
        <dbReference type="SAM" id="MobiDB-lite"/>
    </source>
</evidence>
<evidence type="ECO:0000259" key="3">
    <source>
        <dbReference type="PROSITE" id="PS50033"/>
    </source>
</evidence>
<dbReference type="PANTHER" id="PTHR23322:SF93">
    <property type="entry name" value="UBX DOMAIN-CONTAINING PROTEIN 8"/>
    <property type="match status" value="1"/>
</dbReference>
<dbReference type="Pfam" id="PF00789">
    <property type="entry name" value="UBX"/>
    <property type="match status" value="1"/>
</dbReference>
<feature type="region of interest" description="Disordered" evidence="2">
    <location>
        <begin position="46"/>
        <end position="116"/>
    </location>
</feature>
<keyword evidence="5" id="KW-1185">Reference proteome</keyword>
<dbReference type="InterPro" id="IPR001012">
    <property type="entry name" value="UBX_dom"/>
</dbReference>
<dbReference type="SUPFAM" id="SSF54236">
    <property type="entry name" value="Ubiquitin-like"/>
    <property type="match status" value="1"/>
</dbReference>
<dbReference type="CDD" id="cd01767">
    <property type="entry name" value="UBX"/>
    <property type="match status" value="1"/>
</dbReference>
<feature type="domain" description="UBX" evidence="3">
    <location>
        <begin position="241"/>
        <end position="319"/>
    </location>
</feature>
<gene>
    <name evidence="4" type="ORF">AAHA92_15928</name>
</gene>
<feature type="region of interest" description="Disordered" evidence="2">
    <location>
        <begin position="211"/>
        <end position="243"/>
    </location>
</feature>
<comment type="caution">
    <text evidence="4">The sequence shown here is derived from an EMBL/GenBank/DDBJ whole genome shotgun (WGS) entry which is preliminary data.</text>
</comment>
<sequence>MAAKADDSKIEAKFFPEIHGGLNEAISSEKDNKIVQESALGEGVIDVPIQVESSPFDTRTAKDVTGSEDEEYEGEEYEDEDEYEYEDEEYKDEDEDEYEYEDEATTDVEEGANVHHSEEQNAVFFSQEWGYISSMERHEAVMLEAAMFGVVPEGVRHFPQIMPWSAPRPPSASLAAQRLIREQQDEEYRAALQADMESELKAKEAAEAALAESRRRLQEEEETERQLAAKEAALPKEPTPDAENAITLLVRMPDGSKRGRRFHKSDELQHLFDFVDVGRGVRPGSYRLVRLYPRRVFSGEESSSMLSELGLTSKQEALYLESI</sequence>
<dbReference type="InterPro" id="IPR050730">
    <property type="entry name" value="UBX_domain-protein"/>
</dbReference>
<accession>A0ABD1GUD2</accession>
<dbReference type="AlphaFoldDB" id="A0ABD1GUD2"/>
<dbReference type="Gene3D" id="3.10.20.90">
    <property type="entry name" value="Phosphatidylinositol 3-kinase Catalytic Subunit, Chain A, domain 1"/>
    <property type="match status" value="1"/>
</dbReference>
<evidence type="ECO:0000313" key="5">
    <source>
        <dbReference type="Proteomes" id="UP001567538"/>
    </source>
</evidence>
<evidence type="ECO:0000256" key="1">
    <source>
        <dbReference type="ARBA" id="ARBA00022786"/>
    </source>
</evidence>
<reference evidence="4 5" key="1">
    <citation type="submission" date="2024-06" db="EMBL/GenBank/DDBJ databases">
        <title>A chromosome level genome sequence of Diviner's sage (Salvia divinorum).</title>
        <authorList>
            <person name="Ford S.A."/>
            <person name="Ro D.-K."/>
            <person name="Ness R.W."/>
            <person name="Phillips M.A."/>
        </authorList>
    </citation>
    <scope>NUCLEOTIDE SEQUENCE [LARGE SCALE GENOMIC DNA]</scope>
    <source>
        <strain evidence="4">SAF-2024a</strain>
        <tissue evidence="4">Leaf</tissue>
    </source>
</reference>
<dbReference type="InterPro" id="IPR029071">
    <property type="entry name" value="Ubiquitin-like_domsf"/>
</dbReference>
<protein>
    <recommendedName>
        <fullName evidence="3">UBX domain-containing protein</fullName>
    </recommendedName>
</protein>
<evidence type="ECO:0000313" key="4">
    <source>
        <dbReference type="EMBL" id="KAL1547589.1"/>
    </source>
</evidence>
<dbReference type="PANTHER" id="PTHR23322">
    <property type="entry name" value="FAS-ASSOCIATED PROTEIN"/>
    <property type="match status" value="1"/>
</dbReference>
<dbReference type="SMART" id="SM00166">
    <property type="entry name" value="UBX"/>
    <property type="match status" value="1"/>
</dbReference>
<name>A0ABD1GUD2_SALDI</name>